<name>A0A919YI34_9BACL</name>
<dbReference type="Proteomes" id="UP000682811">
    <property type="component" value="Unassembled WGS sequence"/>
</dbReference>
<dbReference type="RefSeq" id="WP_212979369.1">
    <property type="nucleotide sequence ID" value="NZ_AP025343.1"/>
</dbReference>
<accession>A0A919YI34</accession>
<keyword evidence="1" id="KW-1133">Transmembrane helix</keyword>
<evidence type="ECO:0000313" key="3">
    <source>
        <dbReference type="EMBL" id="GIO48742.1"/>
    </source>
</evidence>
<dbReference type="Gene3D" id="2.60.40.1630">
    <property type="entry name" value="bacillus anthracis domain"/>
    <property type="match status" value="1"/>
</dbReference>
<dbReference type="EMBL" id="BORT01000016">
    <property type="protein sequence ID" value="GIO48742.1"/>
    <property type="molecule type" value="Genomic_DNA"/>
</dbReference>
<evidence type="ECO:0000256" key="1">
    <source>
        <dbReference type="SAM" id="Phobius"/>
    </source>
</evidence>
<keyword evidence="1" id="KW-0812">Transmembrane</keyword>
<feature type="domain" description="DUF4179" evidence="2">
    <location>
        <begin position="44"/>
        <end position="128"/>
    </location>
</feature>
<gene>
    <name evidence="3" type="ORF">J34TS1_35070</name>
</gene>
<organism evidence="3 4">
    <name type="scientific">Paenibacillus azoreducens</name>
    <dbReference type="NCBI Taxonomy" id="116718"/>
    <lineage>
        <taxon>Bacteria</taxon>
        <taxon>Bacillati</taxon>
        <taxon>Bacillota</taxon>
        <taxon>Bacilli</taxon>
        <taxon>Bacillales</taxon>
        <taxon>Paenibacillaceae</taxon>
        <taxon>Paenibacillus</taxon>
    </lineage>
</organism>
<protein>
    <recommendedName>
        <fullName evidence="2">DUF4179 domain-containing protein</fullName>
    </recommendedName>
</protein>
<sequence length="798" mass="90647">MSQDNRIKQEIEKIEIPKELHERSLLGVRQAKRELSVKSRVVKAIKVAGITAAGLVLAVALGTAASPTFADYVKSWFSLHHTDEGLKQAADEGFAEQINKEVTDQGITFKVKEAIHDAFRISVLYGIERDGKPMDPARLFDTFIPNGPDDNPYVNRYEVVDEQGNVLPLSLQQMRVEQNQILFMSLDDLLKGRELQSMSDLPDRIIVRFDINQIGSTYGKWHLEVPIDLTKAKASTTLIPINKRYISPMGFSVDFKQLRHGPSKSEVVLQVNETQDWRKGKKSDPMLRYEVKNRQGSIVAAFDGINRPDLGLGDFNLIKKYWSSQGERGHMTYAHPFLPFTDKQDLTLNLTSVYWLERLPEEVSVKLQPEILAEHPLVKEVNGKSITFKARVKTEKAPELLQNGRSVFEGEGWILEADQQLGSDVIDIEWHIKDGQGQEIQVPSEVLLEQDAEGNDRNRKLFFFPNTVRKPDNLTLSTDTWTKKAPIDWSIPLVPSSEPLPPVHQEPVYEMTVEDLKPGIVAKAEQALHELVPDKPSRLFGVADYSDRWFLYARDNSGSIVIVDKKTAEPIIVQRVVPYSELDQNLRQTVEDTLSQMKPEQPIVFKEAIRDRSQKRNRWLFSSEQAGITIDVATGKVEEAFIRYAPGHFEEQAKAAAEQAYQVFSQSKPLQFTGMTRKMTPKEHVWELDREMNPYVKVGVRTNRVWSVEQSYKNDDPGDEAAARKKYAVPLYTKEQAVAKVGAMVQSIFGLRLEGYEMSVKLNEYTFTKKDSMTMKGTVNAKGDFWKLELIPSEGIQD</sequence>
<dbReference type="Pfam" id="PF13786">
    <property type="entry name" value="DUF4179"/>
    <property type="match status" value="1"/>
</dbReference>
<dbReference type="AlphaFoldDB" id="A0A919YI34"/>
<keyword evidence="1" id="KW-0472">Membrane</keyword>
<feature type="transmembrane region" description="Helical" evidence="1">
    <location>
        <begin position="44"/>
        <end position="65"/>
    </location>
</feature>
<dbReference type="InterPro" id="IPR025436">
    <property type="entry name" value="DUF4179"/>
</dbReference>
<proteinExistence type="predicted"/>
<comment type="caution">
    <text evidence="3">The sequence shown here is derived from an EMBL/GenBank/DDBJ whole genome shotgun (WGS) entry which is preliminary data.</text>
</comment>
<reference evidence="3 4" key="1">
    <citation type="submission" date="2021-03" db="EMBL/GenBank/DDBJ databases">
        <title>Antimicrobial resistance genes in bacteria isolated from Japanese honey, and their potential for conferring macrolide and lincosamide resistance in the American foulbrood pathogen Paenibacillus larvae.</title>
        <authorList>
            <person name="Okamoto M."/>
            <person name="Kumagai M."/>
            <person name="Kanamori H."/>
            <person name="Takamatsu D."/>
        </authorList>
    </citation>
    <scope>NUCLEOTIDE SEQUENCE [LARGE SCALE GENOMIC DNA]</scope>
    <source>
        <strain evidence="3 4">J34TS1</strain>
    </source>
</reference>
<evidence type="ECO:0000313" key="4">
    <source>
        <dbReference type="Proteomes" id="UP000682811"/>
    </source>
</evidence>
<keyword evidence="4" id="KW-1185">Reference proteome</keyword>
<evidence type="ECO:0000259" key="2">
    <source>
        <dbReference type="Pfam" id="PF13786"/>
    </source>
</evidence>